<protein>
    <submittedName>
        <fullName evidence="1">Uncharacterized protein</fullName>
    </submittedName>
</protein>
<name>A0A1I2K7D6_9BACT</name>
<organism evidence="1 2">
    <name type="scientific">Thermoflexibacter ruber</name>
    <dbReference type="NCBI Taxonomy" id="1003"/>
    <lineage>
        <taxon>Bacteria</taxon>
        <taxon>Pseudomonadati</taxon>
        <taxon>Bacteroidota</taxon>
        <taxon>Cytophagia</taxon>
        <taxon>Cytophagales</taxon>
        <taxon>Thermoflexibacteraceae</taxon>
        <taxon>Thermoflexibacter</taxon>
    </lineage>
</organism>
<evidence type="ECO:0000313" key="2">
    <source>
        <dbReference type="Proteomes" id="UP000199513"/>
    </source>
</evidence>
<sequence length="122" mass="13864">MKNKTCQTARRTAATNIGFASGGVTCFVEIFVHISSAFLRIKCSAENPARTQSRKPLVATLTDNTAENELITNREKFEIYYTDSLGFISCQFAHRHSKRNAVSDYAHLLKDNWFFNCAYRNT</sequence>
<keyword evidence="2" id="KW-1185">Reference proteome</keyword>
<proteinExistence type="predicted"/>
<dbReference type="AlphaFoldDB" id="A0A1I2K7D6"/>
<accession>A0A1I2K7D6</accession>
<reference evidence="1 2" key="1">
    <citation type="submission" date="2016-10" db="EMBL/GenBank/DDBJ databases">
        <authorList>
            <person name="de Groot N.N."/>
        </authorList>
    </citation>
    <scope>NUCLEOTIDE SEQUENCE [LARGE SCALE GENOMIC DNA]</scope>
    <source>
        <strain>GEY</strain>
        <strain evidence="2">DSM 9560</strain>
    </source>
</reference>
<dbReference type="Proteomes" id="UP000199513">
    <property type="component" value="Unassembled WGS sequence"/>
</dbReference>
<gene>
    <name evidence="1" type="ORF">SAMN04488541_10882</name>
</gene>
<dbReference type="STRING" id="1003.SAMN04488541_10882"/>
<evidence type="ECO:0000313" key="1">
    <source>
        <dbReference type="EMBL" id="SFF62239.1"/>
    </source>
</evidence>
<dbReference type="EMBL" id="FONY01000088">
    <property type="protein sequence ID" value="SFF62239.1"/>
    <property type="molecule type" value="Genomic_DNA"/>
</dbReference>